<protein>
    <submittedName>
        <fullName evidence="5">Uncharacterized protein</fullName>
    </submittedName>
</protein>
<feature type="domain" description="Nephrocystin 3-like N-terminal" evidence="4">
    <location>
        <begin position="398"/>
        <end position="566"/>
    </location>
</feature>
<accession>A0A0C3PYC1</accession>
<dbReference type="Pfam" id="PF24883">
    <property type="entry name" value="NPHP3_N"/>
    <property type="match status" value="1"/>
</dbReference>
<sequence length="755" mass="84645">MRPDSNTGPNVHSHAIGPAFGNMILQAFNAPRLAEPTFRVQINELDLRHPPSIRRGHDDSFYVDVDVDGRVQTTSIVGKHKLPWKDSFIFDARQSSVITLRVFAWRMLHKDTYVGSVQGRLDAFLGSSEKAVPHEVSLSHPNNDHHYPVSKTKFRFSVERVGEVEEPGFRNVTSGPPAKENRPELTTSIAAIVALFPNDGRIQQILESANTFSPLLDKINIFVTFTDALGDIHPYVKMAAVMLKGVIKVFTLQMVFKKNVKALVETMADAHSFLSESDPLSRIQSHRQIIRALSLQTVECLYFLRDITEGGFGHLIGRLLTNTERKFQEYTQRFRQLRAALQERAIISIAVTVLRLYDDVQGIAVQIPLENMHYAEDVHYTDVDKCDSMAPDRRELSDEIARWINGDSMERIFYLCGPAGCGKTAVAREVARLFDGLQRLGSSYFVRESQNPSHQHCQSHHNDPRDPSCIFRNICRDIADHNPHFKQVVGEKVKKCAVRTTNGVRKQFQELILEPAKHVSWYGPVVIVIDALDVCGEGRQRKDLLNVLATKAAELPSNFRILVTSRPEADIVHAFKDKSHVMMKTLEDATLPDNDSGISFSPVAASCQRRYPSPASDSVLESDYLEGGNLADHRSFEFFDEQDIYPYVGDTSPPPPYVYEDATPGNRNYTPVLYTKEQADMPFYHSGSPLHLHDTSNPLVSVGSKVYMVVHGHHVDGDIRHRVYPGELAEVEHPEKGVDGYTGKSSGAGNKRASG</sequence>
<organism evidence="5 6">
    <name type="scientific">Pisolithus tinctorius Marx 270</name>
    <dbReference type="NCBI Taxonomy" id="870435"/>
    <lineage>
        <taxon>Eukaryota</taxon>
        <taxon>Fungi</taxon>
        <taxon>Dikarya</taxon>
        <taxon>Basidiomycota</taxon>
        <taxon>Agaricomycotina</taxon>
        <taxon>Agaricomycetes</taxon>
        <taxon>Agaricomycetidae</taxon>
        <taxon>Boletales</taxon>
        <taxon>Sclerodermatineae</taxon>
        <taxon>Pisolithaceae</taxon>
        <taxon>Pisolithus</taxon>
    </lineage>
</organism>
<dbReference type="InterPro" id="IPR027417">
    <property type="entry name" value="P-loop_NTPase"/>
</dbReference>
<reference evidence="6" key="2">
    <citation type="submission" date="2015-01" db="EMBL/GenBank/DDBJ databases">
        <title>Evolutionary Origins and Diversification of the Mycorrhizal Mutualists.</title>
        <authorList>
            <consortium name="DOE Joint Genome Institute"/>
            <consortium name="Mycorrhizal Genomics Consortium"/>
            <person name="Kohler A."/>
            <person name="Kuo A."/>
            <person name="Nagy L.G."/>
            <person name="Floudas D."/>
            <person name="Copeland A."/>
            <person name="Barry K.W."/>
            <person name="Cichocki N."/>
            <person name="Veneault-Fourrey C."/>
            <person name="LaButti K."/>
            <person name="Lindquist E.A."/>
            <person name="Lipzen A."/>
            <person name="Lundell T."/>
            <person name="Morin E."/>
            <person name="Murat C."/>
            <person name="Riley R."/>
            <person name="Ohm R."/>
            <person name="Sun H."/>
            <person name="Tunlid A."/>
            <person name="Henrissat B."/>
            <person name="Grigoriev I.V."/>
            <person name="Hibbett D.S."/>
            <person name="Martin F."/>
        </authorList>
    </citation>
    <scope>NUCLEOTIDE SEQUENCE [LARGE SCALE GENOMIC DNA]</scope>
    <source>
        <strain evidence="6">Marx 270</strain>
    </source>
</reference>
<evidence type="ECO:0000256" key="2">
    <source>
        <dbReference type="SAM" id="MobiDB-lite"/>
    </source>
</evidence>
<evidence type="ECO:0000259" key="3">
    <source>
        <dbReference type="Pfam" id="PF00168"/>
    </source>
</evidence>
<dbReference type="Proteomes" id="UP000054217">
    <property type="component" value="Unassembled WGS sequence"/>
</dbReference>
<name>A0A0C3PYC1_PISTI</name>
<keyword evidence="1" id="KW-0677">Repeat</keyword>
<proteinExistence type="predicted"/>
<dbReference type="OrthoDB" id="3248304at2759"/>
<dbReference type="InterPro" id="IPR035892">
    <property type="entry name" value="C2_domain_sf"/>
</dbReference>
<dbReference type="InterPro" id="IPR056884">
    <property type="entry name" value="NPHP3-like_N"/>
</dbReference>
<dbReference type="PANTHER" id="PTHR10039:SF15">
    <property type="entry name" value="NACHT DOMAIN-CONTAINING PROTEIN"/>
    <property type="match status" value="1"/>
</dbReference>
<dbReference type="InterPro" id="IPR000008">
    <property type="entry name" value="C2_dom"/>
</dbReference>
<dbReference type="Pfam" id="PF00168">
    <property type="entry name" value="C2"/>
    <property type="match status" value="1"/>
</dbReference>
<evidence type="ECO:0000313" key="6">
    <source>
        <dbReference type="Proteomes" id="UP000054217"/>
    </source>
</evidence>
<dbReference type="SUPFAM" id="SSF52540">
    <property type="entry name" value="P-loop containing nucleoside triphosphate hydrolases"/>
    <property type="match status" value="1"/>
</dbReference>
<feature type="domain" description="C2" evidence="3">
    <location>
        <begin position="59"/>
        <end position="127"/>
    </location>
</feature>
<reference evidence="5 6" key="1">
    <citation type="submission" date="2014-04" db="EMBL/GenBank/DDBJ databases">
        <authorList>
            <consortium name="DOE Joint Genome Institute"/>
            <person name="Kuo A."/>
            <person name="Kohler A."/>
            <person name="Costa M.D."/>
            <person name="Nagy L.G."/>
            <person name="Floudas D."/>
            <person name="Copeland A."/>
            <person name="Barry K.W."/>
            <person name="Cichocki N."/>
            <person name="Veneault-Fourrey C."/>
            <person name="LaButti K."/>
            <person name="Lindquist E.A."/>
            <person name="Lipzen A."/>
            <person name="Lundell T."/>
            <person name="Morin E."/>
            <person name="Murat C."/>
            <person name="Sun H."/>
            <person name="Tunlid A."/>
            <person name="Henrissat B."/>
            <person name="Grigoriev I.V."/>
            <person name="Hibbett D.S."/>
            <person name="Martin F."/>
            <person name="Nordberg H.P."/>
            <person name="Cantor M.N."/>
            <person name="Hua S.X."/>
        </authorList>
    </citation>
    <scope>NUCLEOTIDE SEQUENCE [LARGE SCALE GENOMIC DNA]</scope>
    <source>
        <strain evidence="5 6">Marx 270</strain>
    </source>
</reference>
<dbReference type="AlphaFoldDB" id="A0A0C3PYC1"/>
<evidence type="ECO:0000259" key="4">
    <source>
        <dbReference type="Pfam" id="PF24883"/>
    </source>
</evidence>
<dbReference type="SUPFAM" id="SSF49562">
    <property type="entry name" value="C2 domain (Calcium/lipid-binding domain, CaLB)"/>
    <property type="match status" value="1"/>
</dbReference>
<gene>
    <name evidence="5" type="ORF">M404DRAFT_992412</name>
</gene>
<keyword evidence="6" id="KW-1185">Reference proteome</keyword>
<dbReference type="HOGENOM" id="CLU_017592_0_0_1"/>
<dbReference type="PANTHER" id="PTHR10039">
    <property type="entry name" value="AMELOGENIN"/>
    <property type="match status" value="1"/>
</dbReference>
<dbReference type="Gene3D" id="3.40.50.300">
    <property type="entry name" value="P-loop containing nucleotide triphosphate hydrolases"/>
    <property type="match status" value="1"/>
</dbReference>
<dbReference type="InParanoid" id="A0A0C3PYC1"/>
<evidence type="ECO:0000256" key="1">
    <source>
        <dbReference type="ARBA" id="ARBA00022737"/>
    </source>
</evidence>
<feature type="region of interest" description="Disordered" evidence="2">
    <location>
        <begin position="734"/>
        <end position="755"/>
    </location>
</feature>
<evidence type="ECO:0000313" key="5">
    <source>
        <dbReference type="EMBL" id="KIO14164.1"/>
    </source>
</evidence>
<dbReference type="EMBL" id="KN831945">
    <property type="protein sequence ID" value="KIO14164.1"/>
    <property type="molecule type" value="Genomic_DNA"/>
</dbReference>
<dbReference type="Gene3D" id="2.60.40.150">
    <property type="entry name" value="C2 domain"/>
    <property type="match status" value="1"/>
</dbReference>